<dbReference type="EMBL" id="DVHF01000100">
    <property type="protein sequence ID" value="HIR57712.1"/>
    <property type="molecule type" value="Genomic_DNA"/>
</dbReference>
<organism evidence="2 3">
    <name type="scientific">Candidatus Gallacutalibacter pullicola</name>
    <dbReference type="NCBI Taxonomy" id="2840830"/>
    <lineage>
        <taxon>Bacteria</taxon>
        <taxon>Bacillati</taxon>
        <taxon>Bacillota</taxon>
        <taxon>Clostridia</taxon>
        <taxon>Eubacteriales</taxon>
        <taxon>Candidatus Gallacutalibacter</taxon>
    </lineage>
</organism>
<evidence type="ECO:0000313" key="2">
    <source>
        <dbReference type="EMBL" id="HIR57712.1"/>
    </source>
</evidence>
<sequence>MNEQERLLRQLSAYKFSSWELHIFLDTHPGNCEAARKKAEVDQRIEELTQQYEAKYGPLMESSQNSRWAWISGPWPWENGTEEDN</sequence>
<dbReference type="AlphaFoldDB" id="A0A9D1J1R2"/>
<proteinExistence type="predicted"/>
<name>A0A9D1J1R2_9FIRM</name>
<comment type="caution">
    <text evidence="2">The sequence shown here is derived from an EMBL/GenBank/DDBJ whole genome shotgun (WGS) entry which is preliminary data.</text>
</comment>
<evidence type="ECO:0000313" key="3">
    <source>
        <dbReference type="Proteomes" id="UP000886785"/>
    </source>
</evidence>
<keyword evidence="2" id="KW-0167">Capsid protein</keyword>
<feature type="domain" description="Protein CotJB" evidence="1">
    <location>
        <begin position="6"/>
        <end position="78"/>
    </location>
</feature>
<dbReference type="Pfam" id="PF12652">
    <property type="entry name" value="CotJB"/>
    <property type="match status" value="1"/>
</dbReference>
<protein>
    <submittedName>
        <fullName evidence="2">Spore coat protein CotJB</fullName>
    </submittedName>
</protein>
<evidence type="ECO:0000259" key="1">
    <source>
        <dbReference type="Pfam" id="PF12652"/>
    </source>
</evidence>
<dbReference type="InterPro" id="IPR024207">
    <property type="entry name" value="CotJB_dom"/>
</dbReference>
<keyword evidence="2" id="KW-0946">Virion</keyword>
<dbReference type="Proteomes" id="UP000886785">
    <property type="component" value="Unassembled WGS sequence"/>
</dbReference>
<accession>A0A9D1J1R2</accession>
<reference evidence="2" key="2">
    <citation type="journal article" date="2021" name="PeerJ">
        <title>Extensive microbial diversity within the chicken gut microbiome revealed by metagenomics and culture.</title>
        <authorList>
            <person name="Gilroy R."/>
            <person name="Ravi A."/>
            <person name="Getino M."/>
            <person name="Pursley I."/>
            <person name="Horton D.L."/>
            <person name="Alikhan N.F."/>
            <person name="Baker D."/>
            <person name="Gharbi K."/>
            <person name="Hall N."/>
            <person name="Watson M."/>
            <person name="Adriaenssens E.M."/>
            <person name="Foster-Nyarko E."/>
            <person name="Jarju S."/>
            <person name="Secka A."/>
            <person name="Antonio M."/>
            <person name="Oren A."/>
            <person name="Chaudhuri R.R."/>
            <person name="La Ragione R."/>
            <person name="Hildebrand F."/>
            <person name="Pallen M.J."/>
        </authorList>
    </citation>
    <scope>NUCLEOTIDE SEQUENCE</scope>
    <source>
        <strain evidence="2">ChiSjej1B19-7085</strain>
    </source>
</reference>
<reference evidence="2" key="1">
    <citation type="submission" date="2020-10" db="EMBL/GenBank/DDBJ databases">
        <authorList>
            <person name="Gilroy R."/>
        </authorList>
    </citation>
    <scope>NUCLEOTIDE SEQUENCE</scope>
    <source>
        <strain evidence="2">ChiSjej1B19-7085</strain>
    </source>
</reference>
<gene>
    <name evidence="2" type="ORF">IAA54_08580</name>
</gene>